<keyword evidence="1" id="KW-1133">Transmembrane helix</keyword>
<keyword evidence="1" id="KW-0472">Membrane</keyword>
<name>A0A7R6PFW5_9BACT</name>
<dbReference type="RefSeq" id="WP_201328172.1">
    <property type="nucleotide sequence ID" value="NZ_AP017470.1"/>
</dbReference>
<feature type="transmembrane region" description="Helical" evidence="1">
    <location>
        <begin position="263"/>
        <end position="284"/>
    </location>
</feature>
<evidence type="ECO:0000313" key="2">
    <source>
        <dbReference type="EMBL" id="BBB31839.1"/>
    </source>
</evidence>
<gene>
    <name evidence="2" type="ORF">TTHT_0213</name>
</gene>
<evidence type="ECO:0000313" key="3">
    <source>
        <dbReference type="Proteomes" id="UP000595564"/>
    </source>
</evidence>
<keyword evidence="1" id="KW-0812">Transmembrane</keyword>
<proteinExistence type="predicted"/>
<feature type="transmembrane region" description="Helical" evidence="1">
    <location>
        <begin position="50"/>
        <end position="67"/>
    </location>
</feature>
<feature type="transmembrane region" description="Helical" evidence="1">
    <location>
        <begin position="179"/>
        <end position="198"/>
    </location>
</feature>
<dbReference type="EMBL" id="AP017470">
    <property type="protein sequence ID" value="BBB31839.1"/>
    <property type="molecule type" value="Genomic_DNA"/>
</dbReference>
<feature type="transmembrane region" description="Helical" evidence="1">
    <location>
        <begin position="114"/>
        <end position="133"/>
    </location>
</feature>
<reference evidence="2 3" key="1">
    <citation type="journal article" date="2012" name="Extremophiles">
        <title>Thermotomaculum hydrothermale gen. nov., sp. nov., a novel heterotrophic thermophile within the phylum Acidobacteria from a deep-sea hydrothermal vent chimney in the Southern Okinawa Trough.</title>
        <authorList>
            <person name="Izumi H."/>
            <person name="Nunoura T."/>
            <person name="Miyazaki M."/>
            <person name="Mino S."/>
            <person name="Toki T."/>
            <person name="Takai K."/>
            <person name="Sako Y."/>
            <person name="Sawabe T."/>
            <person name="Nakagawa S."/>
        </authorList>
    </citation>
    <scope>NUCLEOTIDE SEQUENCE [LARGE SCALE GENOMIC DNA]</scope>
    <source>
        <strain evidence="2 3">AC55</strain>
    </source>
</reference>
<feature type="transmembrane region" description="Helical" evidence="1">
    <location>
        <begin position="24"/>
        <end position="43"/>
    </location>
</feature>
<dbReference type="KEGG" id="thyd:TTHT_0213"/>
<feature type="transmembrane region" description="Helical" evidence="1">
    <location>
        <begin position="210"/>
        <end position="227"/>
    </location>
</feature>
<evidence type="ECO:0000256" key="1">
    <source>
        <dbReference type="SAM" id="Phobius"/>
    </source>
</evidence>
<organism evidence="2 3">
    <name type="scientific">Thermotomaculum hydrothermale</name>
    <dbReference type="NCBI Taxonomy" id="981385"/>
    <lineage>
        <taxon>Bacteria</taxon>
        <taxon>Pseudomonadati</taxon>
        <taxon>Acidobacteriota</taxon>
        <taxon>Holophagae</taxon>
        <taxon>Thermotomaculales</taxon>
        <taxon>Thermotomaculaceae</taxon>
        <taxon>Thermotomaculum</taxon>
    </lineage>
</organism>
<accession>A0A7R6PFW5</accession>
<protein>
    <submittedName>
        <fullName evidence="2">Uncharacterized protein</fullName>
    </submittedName>
</protein>
<dbReference type="Proteomes" id="UP000595564">
    <property type="component" value="Chromosome"/>
</dbReference>
<dbReference type="AlphaFoldDB" id="A0A7R6PFW5"/>
<feature type="transmembrane region" description="Helical" evidence="1">
    <location>
        <begin position="79"/>
        <end position="102"/>
    </location>
</feature>
<feature type="transmembrane region" description="Helical" evidence="1">
    <location>
        <begin position="233"/>
        <end position="256"/>
    </location>
</feature>
<sequence>MYYVGGYFYLFLNSFLFGFFKKKYGILPAIFVLIFVAFTPGFFELSRANFTGSMRMLFFAFSLYYIAKYPLNSLPVMFSGGFAVFSHSIGLLVLPALFFAEVWKDKKLDFKKHFFAFSSMFFLGGFQYLINIFKFHSLDTRGYLLGYYGEIGKHFIDYQFAERHLIGFKNRLLNGYFNFFFQFKHFALSFFVSFAFYLTSLLKYFKRDRMVKLSVLFAGIYLFFHFSPLKGGIFIMTYRYVFTIFPVLVLGFAPLLEKKHFRILFYYLVFVNLCLTLLFANPFYKKVFWYGEMKNYIDKNFKGNEKVLIDHLPSFFFYNEGIKGKELMDPDLADFYKIKDVYSAMEYLKKHKFTHILMPYRPDPFASDTQVVNIFKYPFLVKALKTYYHCSLFKINYENIYLLKEKKETVFKWNGEKIPVFFYKHKKYAKGKGGYSFEKGRIKVFSENKGFAFAFAKNKVWKKDSCYINVKGKKWIVLKFKADLVSDNSKIFPFLHRKRENGFDDLGLRWVKQGDYYFALAKSPYFRVFTPYINVAGGKCIAPGVNFYLSGGEVEITGLEIKGF</sequence>
<keyword evidence="3" id="KW-1185">Reference proteome</keyword>